<evidence type="ECO:0000256" key="3">
    <source>
        <dbReference type="PROSITE-ProRule" id="PRU00023"/>
    </source>
</evidence>
<gene>
    <name evidence="4" type="ORF">C7212DRAFT_288672</name>
</gene>
<evidence type="ECO:0000313" key="5">
    <source>
        <dbReference type="Proteomes" id="UP000246991"/>
    </source>
</evidence>
<dbReference type="STRING" id="42249.A0A317SZQ8"/>
<feature type="non-terminal residue" evidence="4">
    <location>
        <position position="216"/>
    </location>
</feature>
<evidence type="ECO:0000313" key="4">
    <source>
        <dbReference type="EMBL" id="PWW79390.1"/>
    </source>
</evidence>
<dbReference type="GO" id="GO:0006396">
    <property type="term" value="P:RNA processing"/>
    <property type="evidence" value="ECO:0007669"/>
    <property type="project" value="TreeGrafter"/>
</dbReference>
<dbReference type="SUPFAM" id="SSF48403">
    <property type="entry name" value="Ankyrin repeat"/>
    <property type="match status" value="1"/>
</dbReference>
<dbReference type="GO" id="GO:0004540">
    <property type="term" value="F:RNA nuclease activity"/>
    <property type="evidence" value="ECO:0007669"/>
    <property type="project" value="TreeGrafter"/>
</dbReference>
<dbReference type="PROSITE" id="PS50088">
    <property type="entry name" value="ANK_REPEAT"/>
    <property type="match status" value="1"/>
</dbReference>
<dbReference type="PROSITE" id="PS50297">
    <property type="entry name" value="ANK_REP_REGION"/>
    <property type="match status" value="1"/>
</dbReference>
<dbReference type="SMART" id="SM00248">
    <property type="entry name" value="ANK"/>
    <property type="match status" value="4"/>
</dbReference>
<dbReference type="PANTHER" id="PTHR24141">
    <property type="entry name" value="2-5A-DEPENDENT RIBONUCLEASE"/>
    <property type="match status" value="1"/>
</dbReference>
<keyword evidence="5" id="KW-1185">Reference proteome</keyword>
<keyword evidence="2 3" id="KW-0040">ANK repeat</keyword>
<evidence type="ECO:0000256" key="2">
    <source>
        <dbReference type="ARBA" id="ARBA00023043"/>
    </source>
</evidence>
<reference evidence="4 5" key="1">
    <citation type="submission" date="2018-03" db="EMBL/GenBank/DDBJ databases">
        <title>Genomes of Pezizomycetes fungi and the evolution of truffles.</title>
        <authorList>
            <person name="Murat C."/>
            <person name="Payen T."/>
            <person name="Noel B."/>
            <person name="Kuo A."/>
            <person name="Martin F.M."/>
        </authorList>
    </citation>
    <scope>NUCLEOTIDE SEQUENCE [LARGE SCALE GENOMIC DNA]</scope>
    <source>
        <strain evidence="4">091103-1</strain>
    </source>
</reference>
<name>A0A317SZQ8_9PEZI</name>
<dbReference type="InterPro" id="IPR002110">
    <property type="entry name" value="Ankyrin_rpt"/>
</dbReference>
<dbReference type="OrthoDB" id="2980193at2759"/>
<dbReference type="Pfam" id="PF12796">
    <property type="entry name" value="Ank_2"/>
    <property type="match status" value="1"/>
</dbReference>
<feature type="repeat" description="ANK" evidence="3">
    <location>
        <begin position="153"/>
        <end position="176"/>
    </location>
</feature>
<organism evidence="4 5">
    <name type="scientific">Tuber magnatum</name>
    <name type="common">white Piedmont truffle</name>
    <dbReference type="NCBI Taxonomy" id="42249"/>
    <lineage>
        <taxon>Eukaryota</taxon>
        <taxon>Fungi</taxon>
        <taxon>Dikarya</taxon>
        <taxon>Ascomycota</taxon>
        <taxon>Pezizomycotina</taxon>
        <taxon>Pezizomycetes</taxon>
        <taxon>Pezizales</taxon>
        <taxon>Tuberaceae</taxon>
        <taxon>Tuber</taxon>
    </lineage>
</organism>
<dbReference type="InterPro" id="IPR036770">
    <property type="entry name" value="Ankyrin_rpt-contain_sf"/>
</dbReference>
<dbReference type="PANTHER" id="PTHR24141:SF1">
    <property type="entry name" value="2-5A-DEPENDENT RIBONUCLEASE"/>
    <property type="match status" value="1"/>
</dbReference>
<sequence>MCATGVRARGGVRALLADPRTDVNRTWMFSDFTALHFAVWTGYDDIVRLFLKCPRVDVNRVDNIQGTILGTITLLGDKRIDVNVLTLGGETALCKSARSNNTFGVRLLLAHPRIQIHLGTQSILHFALPWATKAVMETLLEDKRIDVNLVDKEQRTALHLAAYLGRIDVIQLLLDRDDTDVEKLDGDGLSARGLALSNYPEFARCFTIKKIVENKG</sequence>
<protein>
    <submittedName>
        <fullName evidence="4">Ankyrin</fullName>
    </submittedName>
</protein>
<dbReference type="AlphaFoldDB" id="A0A317SZQ8"/>
<evidence type="ECO:0000256" key="1">
    <source>
        <dbReference type="ARBA" id="ARBA00022737"/>
    </source>
</evidence>
<keyword evidence="1" id="KW-0677">Repeat</keyword>
<dbReference type="Gene3D" id="1.25.40.20">
    <property type="entry name" value="Ankyrin repeat-containing domain"/>
    <property type="match status" value="2"/>
</dbReference>
<dbReference type="GO" id="GO:0003723">
    <property type="term" value="F:RNA binding"/>
    <property type="evidence" value="ECO:0007669"/>
    <property type="project" value="TreeGrafter"/>
</dbReference>
<dbReference type="Proteomes" id="UP000246991">
    <property type="component" value="Unassembled WGS sequence"/>
</dbReference>
<accession>A0A317SZQ8</accession>
<dbReference type="EMBL" id="PYWC01000009">
    <property type="protein sequence ID" value="PWW79390.1"/>
    <property type="molecule type" value="Genomic_DNA"/>
</dbReference>
<dbReference type="Pfam" id="PF00023">
    <property type="entry name" value="Ank"/>
    <property type="match status" value="1"/>
</dbReference>
<proteinExistence type="predicted"/>
<comment type="caution">
    <text evidence="4">The sequence shown here is derived from an EMBL/GenBank/DDBJ whole genome shotgun (WGS) entry which is preliminary data.</text>
</comment>